<dbReference type="Pfam" id="PF00144">
    <property type="entry name" value="Beta-lactamase"/>
    <property type="match status" value="1"/>
</dbReference>
<dbReference type="PROSITE" id="PS50293">
    <property type="entry name" value="TPR_REGION"/>
    <property type="match status" value="1"/>
</dbReference>
<dbReference type="SMART" id="SM00028">
    <property type="entry name" value="TPR"/>
    <property type="match status" value="4"/>
</dbReference>
<sequence length="1317" mass="150122">MVNLLYVLFLTFHLGVGNISQCPNQQLINESLERVHIPGAAIIVVNATDILYQHAYGYQSLLPKRSMDIDTSIFPLASISKTFIATAVMQLVEKELVDLDTDINRYLFESVQRIYHPDYPSHSITLRKLLSHTASIAVKPEEQNMQYKPGDTAFDETLSEFCFKYINPNTSNWLPKSPGSVAFYSNEGSSLAALVVERVANMSYSQYVKEKILKPLGVDISKVGVRLSDFENTEDFVKHYAYVFNTTDLERWQQVMPRLNFTPISDNLPTWLHISNYGFGAYPAGLLRMSANTLSVYLRMFLNNGSSILRPRSIAEIRTIVGGGTIPDYGLIGNNNSTQESPSSQFGLSWYWQTMSNGRRYLGHSGSILGMIHLMLVDETNSVGVILLSNGDINTIDFMANISNEVRNYFKLDLLISRACLTLRNLFITRYSLFNNGQIWIDSAAHGNNYLTNVISKNKKINLTPAQKKTVGDGDTNEWDVSILTAILLHSDRPQTMNTNEIQKLDQEDLRINKLRELRNKVAHKSSKSVDNTEFNQLWNDLSTILVALGDIDTELDKLKDDSVFESPKQTINEENKNEALRLNSLGTQAHKNEKYSEAIKFFTQAVVLPSVPNHDRATFFSNMAGSRLSLYKQQLYSVDNCEDGDITKELDRALKDAKQARKLWVTWWKAHFRVGQVYAILDDHDKAINSFERALALEPTKSEIQQALDESCILVNRSSRQEYLDPRENLKTIPENLNELKEKFGLDPEMVRKDRSLLKVIDPSMADVMKGHQFASGDIDVIQDYEQAAKYFAKAANAGNAEGMCNLALLFDKGLGVKKDHKVAREWFEKAAAQPEEHPRIKGMRNIGVAESEYALGVRYFEGISIRKDLSLAAYWYQCATDHGSAMAANSLGAMYLAGLGLDKNLEKGEELHELAAKRGDPVAMMTLAKLRLDKNDFEMARIWYDRACESDNPVAHRDRDNFIEDLEARQKYSPDMLKAMKTAANYMLSFQSKISPSVASELPYLKDYEMLCGYAKRGSITAKNLCRALEHYIQALNILLFCETLTEEQENIFVHELSQCYRIEQIVAQIPAHMHKKVSNIIERVLSRCKQESNFIVSQLDEDVRVCYATLNLNSYGIIEEFVELCKQKYPKSVYFFLTSGAVHGFRRQSDAGLYNINNGLEIEPDNYELLYHKAVLLRHIGRDMNEAIAAYQKFIKIAPKDHRKIPEAYYEMAQCLKDFAPNAGMRWIQDCYKEGKQAEKLQLPCFLPYKSDNIAFIQPFIDMMDSNFNVEPDPINNRKQHLTDSHRIEVIKNHRQWEKTTLDEKHNPFYKTIS</sequence>
<feature type="repeat" description="TPR" evidence="3">
    <location>
        <begin position="669"/>
        <end position="702"/>
    </location>
</feature>
<evidence type="ECO:0000256" key="1">
    <source>
        <dbReference type="ARBA" id="ARBA00022737"/>
    </source>
</evidence>
<dbReference type="Gene3D" id="3.40.710.10">
    <property type="entry name" value="DD-peptidase/beta-lactamase superfamily"/>
    <property type="match status" value="1"/>
</dbReference>
<dbReference type="EMBL" id="CAJOAY010001716">
    <property type="protein sequence ID" value="CAF3878069.1"/>
    <property type="molecule type" value="Genomic_DNA"/>
</dbReference>
<dbReference type="Pfam" id="PF07719">
    <property type="entry name" value="TPR_2"/>
    <property type="match status" value="1"/>
</dbReference>
<feature type="domain" description="Beta-lactamase-related" evidence="5">
    <location>
        <begin position="25"/>
        <end position="393"/>
    </location>
</feature>
<dbReference type="InterPro" id="IPR012338">
    <property type="entry name" value="Beta-lactam/transpept-like"/>
</dbReference>
<proteinExistence type="predicted"/>
<dbReference type="Gene3D" id="1.25.40.10">
    <property type="entry name" value="Tetratricopeptide repeat domain"/>
    <property type="match status" value="3"/>
</dbReference>
<evidence type="ECO:0000256" key="4">
    <source>
        <dbReference type="SAM" id="SignalP"/>
    </source>
</evidence>
<evidence type="ECO:0000313" key="8">
    <source>
        <dbReference type="Proteomes" id="UP000663881"/>
    </source>
</evidence>
<protein>
    <recommendedName>
        <fullName evidence="9">Beta-lactamase-related domain-containing protein</fullName>
    </recommendedName>
</protein>
<dbReference type="SUPFAM" id="SSF48452">
    <property type="entry name" value="TPR-like"/>
    <property type="match status" value="1"/>
</dbReference>
<dbReference type="PROSITE" id="PS50005">
    <property type="entry name" value="TPR"/>
    <property type="match status" value="1"/>
</dbReference>
<organism evidence="7 8">
    <name type="scientific">Adineta steineri</name>
    <dbReference type="NCBI Taxonomy" id="433720"/>
    <lineage>
        <taxon>Eukaryota</taxon>
        <taxon>Metazoa</taxon>
        <taxon>Spiralia</taxon>
        <taxon>Gnathifera</taxon>
        <taxon>Rotifera</taxon>
        <taxon>Eurotatoria</taxon>
        <taxon>Bdelloidea</taxon>
        <taxon>Adinetida</taxon>
        <taxon>Adinetidae</taxon>
        <taxon>Adineta</taxon>
    </lineage>
</organism>
<evidence type="ECO:0000259" key="6">
    <source>
        <dbReference type="Pfam" id="PF18738"/>
    </source>
</evidence>
<dbReference type="Pfam" id="PF08238">
    <property type="entry name" value="Sel1"/>
    <property type="match status" value="5"/>
</dbReference>
<dbReference type="InterPro" id="IPR041249">
    <property type="entry name" value="HEPN_DZIP3"/>
</dbReference>
<dbReference type="PANTHER" id="PTHR46825">
    <property type="entry name" value="D-ALANYL-D-ALANINE-CARBOXYPEPTIDASE/ENDOPEPTIDASE AMPH"/>
    <property type="match status" value="1"/>
</dbReference>
<dbReference type="SUPFAM" id="SSF81901">
    <property type="entry name" value="HCP-like"/>
    <property type="match status" value="2"/>
</dbReference>
<dbReference type="InterPro" id="IPR013105">
    <property type="entry name" value="TPR_2"/>
</dbReference>
<reference evidence="7" key="1">
    <citation type="submission" date="2021-02" db="EMBL/GenBank/DDBJ databases">
        <authorList>
            <person name="Nowell W R."/>
        </authorList>
    </citation>
    <scope>NUCLEOTIDE SEQUENCE</scope>
</reference>
<evidence type="ECO:0000256" key="3">
    <source>
        <dbReference type="PROSITE-ProRule" id="PRU00339"/>
    </source>
</evidence>
<evidence type="ECO:0000259" key="5">
    <source>
        <dbReference type="Pfam" id="PF00144"/>
    </source>
</evidence>
<feature type="non-terminal residue" evidence="7">
    <location>
        <position position="1"/>
    </location>
</feature>
<feature type="chain" id="PRO_5032367955" description="Beta-lactamase-related domain-containing protein" evidence="4">
    <location>
        <begin position="18"/>
        <end position="1317"/>
    </location>
</feature>
<feature type="signal peptide" evidence="4">
    <location>
        <begin position="1"/>
        <end position="17"/>
    </location>
</feature>
<accession>A0A819G6F9</accession>
<gene>
    <name evidence="7" type="ORF">OKA104_LOCUS22983</name>
</gene>
<dbReference type="PANTHER" id="PTHR46825:SF9">
    <property type="entry name" value="BETA-LACTAMASE-RELATED DOMAIN-CONTAINING PROTEIN"/>
    <property type="match status" value="1"/>
</dbReference>
<dbReference type="Pfam" id="PF18738">
    <property type="entry name" value="HEPN_DZIP3"/>
    <property type="match status" value="1"/>
</dbReference>
<dbReference type="InterPro" id="IPR019734">
    <property type="entry name" value="TPR_rpt"/>
</dbReference>
<keyword evidence="2 3" id="KW-0802">TPR repeat</keyword>
<dbReference type="Proteomes" id="UP000663881">
    <property type="component" value="Unassembled WGS sequence"/>
</dbReference>
<name>A0A819G6F9_9BILA</name>
<evidence type="ECO:0000313" key="7">
    <source>
        <dbReference type="EMBL" id="CAF3878069.1"/>
    </source>
</evidence>
<dbReference type="InterPro" id="IPR050491">
    <property type="entry name" value="AmpC-like"/>
</dbReference>
<dbReference type="InterPro" id="IPR011990">
    <property type="entry name" value="TPR-like_helical_dom_sf"/>
</dbReference>
<evidence type="ECO:0008006" key="9">
    <source>
        <dbReference type="Google" id="ProtNLM"/>
    </source>
</evidence>
<comment type="caution">
    <text evidence="7">The sequence shown here is derived from an EMBL/GenBank/DDBJ whole genome shotgun (WGS) entry which is preliminary data.</text>
</comment>
<dbReference type="InterPro" id="IPR001466">
    <property type="entry name" value="Beta-lactam-related"/>
</dbReference>
<dbReference type="SMART" id="SM00671">
    <property type="entry name" value="SEL1"/>
    <property type="match status" value="5"/>
</dbReference>
<dbReference type="InterPro" id="IPR006597">
    <property type="entry name" value="Sel1-like"/>
</dbReference>
<feature type="domain" description="DZIP3-like HEPN" evidence="6">
    <location>
        <begin position="452"/>
        <end position="563"/>
    </location>
</feature>
<keyword evidence="1" id="KW-0677">Repeat</keyword>
<keyword evidence="4" id="KW-0732">Signal</keyword>
<dbReference type="SUPFAM" id="SSF56601">
    <property type="entry name" value="beta-lactamase/transpeptidase-like"/>
    <property type="match status" value="1"/>
</dbReference>
<evidence type="ECO:0000256" key="2">
    <source>
        <dbReference type="ARBA" id="ARBA00022803"/>
    </source>
</evidence>